<dbReference type="PANTHER" id="PTHR11799:SF30">
    <property type="entry name" value="SERUM PARAOXONASE_ARYLESTERASE 2"/>
    <property type="match status" value="1"/>
</dbReference>
<dbReference type="EMBL" id="KN819704">
    <property type="protein sequence ID" value="KIJ08087.1"/>
    <property type="molecule type" value="Genomic_DNA"/>
</dbReference>
<sequence length="426" mass="46883">MFFKAATGLTVLLAAFLYRSGRVAKHNFLNVPALPDAYYVGGNWSEHCSVVKDEKAHTINFCEDITFWDHRDAEGRLSNRYVLLGCDPNRKAWNTVMGPLRDPEPRGYLWLYSTTDGSSHPVTLHNYPDGHDFHPLGMDIYPSENGTPSNLFIVNHARERTTIEQFTIDPSRPEQATYIRTLTSRYFVSPNAIALTSATSFYVSNDHLMTRRLPHPLGGVLPVFESTAALPLGWLAHVSIEDDGTLHHTFAALGVPFANGVSLSPDGSQVALASTTRAEVYFYDRDTMTNALRFADRMPVPFFVDNIVYDDSASLIATGHPHFLSLVAVAANETGATAPSWAISISPISKTTQFASANDAKGRTYDSRAPLSASEFLPATLNYEVETVFQSNGSVFSSSSTTLRDSESGTLYVVGLYEEGMMVCRP</sequence>
<dbReference type="AlphaFoldDB" id="A0A0C9TJL2"/>
<evidence type="ECO:0000313" key="3">
    <source>
        <dbReference type="Proteomes" id="UP000053647"/>
    </source>
</evidence>
<dbReference type="SUPFAM" id="SSF63829">
    <property type="entry name" value="Calcium-dependent phosphotriesterase"/>
    <property type="match status" value="1"/>
</dbReference>
<evidence type="ECO:0000313" key="2">
    <source>
        <dbReference type="EMBL" id="KIJ08087.1"/>
    </source>
</evidence>
<keyword evidence="3" id="KW-1185">Reference proteome</keyword>
<keyword evidence="1" id="KW-0732">Signal</keyword>
<protein>
    <recommendedName>
        <fullName evidence="4">Calcium-dependent phosphotriesterase</fullName>
    </recommendedName>
</protein>
<accession>A0A0C9TJL2</accession>
<dbReference type="Gene3D" id="2.120.10.30">
    <property type="entry name" value="TolB, C-terminal domain"/>
    <property type="match status" value="1"/>
</dbReference>
<reference evidence="2 3" key="1">
    <citation type="submission" date="2014-06" db="EMBL/GenBank/DDBJ databases">
        <authorList>
            <consortium name="DOE Joint Genome Institute"/>
            <person name="Kuo A."/>
            <person name="Kohler A."/>
            <person name="Nagy L.G."/>
            <person name="Floudas D."/>
            <person name="Copeland A."/>
            <person name="Barry K.W."/>
            <person name="Cichocki N."/>
            <person name="Veneault-Fourrey C."/>
            <person name="LaButti K."/>
            <person name="Lindquist E.A."/>
            <person name="Lipzen A."/>
            <person name="Lundell T."/>
            <person name="Morin E."/>
            <person name="Murat C."/>
            <person name="Sun H."/>
            <person name="Tunlid A."/>
            <person name="Henrissat B."/>
            <person name="Grigoriev I.V."/>
            <person name="Hibbett D.S."/>
            <person name="Martin F."/>
            <person name="Nordberg H.P."/>
            <person name="Cantor M.N."/>
            <person name="Hua S.X."/>
        </authorList>
    </citation>
    <scope>NUCLEOTIDE SEQUENCE [LARGE SCALE GENOMIC DNA]</scope>
    <source>
        <strain evidence="2 3">ATCC 200175</strain>
    </source>
</reference>
<dbReference type="OrthoDB" id="5307922at2759"/>
<dbReference type="InterPro" id="IPR051288">
    <property type="entry name" value="Serum_paraoxonase/arylesterase"/>
</dbReference>
<proteinExistence type="predicted"/>
<dbReference type="PANTHER" id="PTHR11799">
    <property type="entry name" value="PARAOXONASE"/>
    <property type="match status" value="1"/>
</dbReference>
<dbReference type="InterPro" id="IPR011042">
    <property type="entry name" value="6-blade_b-propeller_TolB-like"/>
</dbReference>
<evidence type="ECO:0000256" key="1">
    <source>
        <dbReference type="SAM" id="SignalP"/>
    </source>
</evidence>
<feature type="signal peptide" evidence="1">
    <location>
        <begin position="1"/>
        <end position="24"/>
    </location>
</feature>
<name>A0A0C9TJL2_PAXIN</name>
<gene>
    <name evidence="2" type="ORF">PAXINDRAFT_164512</name>
</gene>
<reference evidence="3" key="2">
    <citation type="submission" date="2015-01" db="EMBL/GenBank/DDBJ databases">
        <title>Evolutionary Origins and Diversification of the Mycorrhizal Mutualists.</title>
        <authorList>
            <consortium name="DOE Joint Genome Institute"/>
            <consortium name="Mycorrhizal Genomics Consortium"/>
            <person name="Kohler A."/>
            <person name="Kuo A."/>
            <person name="Nagy L.G."/>
            <person name="Floudas D."/>
            <person name="Copeland A."/>
            <person name="Barry K.W."/>
            <person name="Cichocki N."/>
            <person name="Veneault-Fourrey C."/>
            <person name="LaButti K."/>
            <person name="Lindquist E.A."/>
            <person name="Lipzen A."/>
            <person name="Lundell T."/>
            <person name="Morin E."/>
            <person name="Murat C."/>
            <person name="Riley R."/>
            <person name="Ohm R."/>
            <person name="Sun H."/>
            <person name="Tunlid A."/>
            <person name="Henrissat B."/>
            <person name="Grigoriev I.V."/>
            <person name="Hibbett D.S."/>
            <person name="Martin F."/>
        </authorList>
    </citation>
    <scope>NUCLEOTIDE SEQUENCE [LARGE SCALE GENOMIC DNA]</scope>
    <source>
        <strain evidence="3">ATCC 200175</strain>
    </source>
</reference>
<dbReference type="HOGENOM" id="CLU_035172_1_0_1"/>
<dbReference type="Proteomes" id="UP000053647">
    <property type="component" value="Unassembled WGS sequence"/>
</dbReference>
<organism evidence="2 3">
    <name type="scientific">Paxillus involutus ATCC 200175</name>
    <dbReference type="NCBI Taxonomy" id="664439"/>
    <lineage>
        <taxon>Eukaryota</taxon>
        <taxon>Fungi</taxon>
        <taxon>Dikarya</taxon>
        <taxon>Basidiomycota</taxon>
        <taxon>Agaricomycotina</taxon>
        <taxon>Agaricomycetes</taxon>
        <taxon>Agaricomycetidae</taxon>
        <taxon>Boletales</taxon>
        <taxon>Paxilineae</taxon>
        <taxon>Paxillaceae</taxon>
        <taxon>Paxillus</taxon>
    </lineage>
</organism>
<feature type="chain" id="PRO_5002213790" description="Calcium-dependent phosphotriesterase" evidence="1">
    <location>
        <begin position="25"/>
        <end position="426"/>
    </location>
</feature>
<evidence type="ECO:0008006" key="4">
    <source>
        <dbReference type="Google" id="ProtNLM"/>
    </source>
</evidence>